<feature type="transmembrane region" description="Helical" evidence="6">
    <location>
        <begin position="375"/>
        <end position="394"/>
    </location>
</feature>
<dbReference type="Proteomes" id="UP001595823">
    <property type="component" value="Unassembled WGS sequence"/>
</dbReference>
<organism evidence="8 9">
    <name type="scientific">Salininema proteolyticum</name>
    <dbReference type="NCBI Taxonomy" id="1607685"/>
    <lineage>
        <taxon>Bacteria</taxon>
        <taxon>Bacillati</taxon>
        <taxon>Actinomycetota</taxon>
        <taxon>Actinomycetes</taxon>
        <taxon>Glycomycetales</taxon>
        <taxon>Glycomycetaceae</taxon>
        <taxon>Salininema</taxon>
    </lineage>
</organism>
<feature type="transmembrane region" description="Helical" evidence="6">
    <location>
        <begin position="258"/>
        <end position="277"/>
    </location>
</feature>
<dbReference type="Pfam" id="PF07690">
    <property type="entry name" value="MFS_1"/>
    <property type="match status" value="1"/>
</dbReference>
<feature type="transmembrane region" description="Helical" evidence="6">
    <location>
        <begin position="21"/>
        <end position="40"/>
    </location>
</feature>
<evidence type="ECO:0000256" key="4">
    <source>
        <dbReference type="ARBA" id="ARBA00022989"/>
    </source>
</evidence>
<dbReference type="RefSeq" id="WP_380618987.1">
    <property type="nucleotide sequence ID" value="NZ_JBHSDK010000010.1"/>
</dbReference>
<reference evidence="9" key="1">
    <citation type="journal article" date="2019" name="Int. J. Syst. Evol. Microbiol.">
        <title>The Global Catalogue of Microorganisms (GCM) 10K type strain sequencing project: providing services to taxonomists for standard genome sequencing and annotation.</title>
        <authorList>
            <consortium name="The Broad Institute Genomics Platform"/>
            <consortium name="The Broad Institute Genome Sequencing Center for Infectious Disease"/>
            <person name="Wu L."/>
            <person name="Ma J."/>
        </authorList>
    </citation>
    <scope>NUCLEOTIDE SEQUENCE [LARGE SCALE GENOMIC DNA]</scope>
    <source>
        <strain evidence="9">IBRC-M 10908</strain>
    </source>
</reference>
<dbReference type="PANTHER" id="PTHR43124">
    <property type="entry name" value="PURINE EFFLUX PUMP PBUE"/>
    <property type="match status" value="1"/>
</dbReference>
<feature type="transmembrane region" description="Helical" evidence="6">
    <location>
        <begin position="225"/>
        <end position="246"/>
    </location>
</feature>
<evidence type="ECO:0000313" key="9">
    <source>
        <dbReference type="Proteomes" id="UP001595823"/>
    </source>
</evidence>
<comment type="caution">
    <text evidence="8">The sequence shown here is derived from an EMBL/GenBank/DDBJ whole genome shotgun (WGS) entry which is preliminary data.</text>
</comment>
<feature type="transmembrane region" description="Helical" evidence="6">
    <location>
        <begin position="90"/>
        <end position="109"/>
    </location>
</feature>
<keyword evidence="2" id="KW-1003">Cell membrane</keyword>
<feature type="transmembrane region" description="Helical" evidence="6">
    <location>
        <begin position="177"/>
        <end position="198"/>
    </location>
</feature>
<dbReference type="InterPro" id="IPR020846">
    <property type="entry name" value="MFS_dom"/>
</dbReference>
<keyword evidence="4 6" id="KW-1133">Transmembrane helix</keyword>
<proteinExistence type="predicted"/>
<comment type="subcellular location">
    <subcellularLocation>
        <location evidence="1">Cell membrane</location>
        <topology evidence="1">Multi-pass membrane protein</topology>
    </subcellularLocation>
</comment>
<dbReference type="InterPro" id="IPR036259">
    <property type="entry name" value="MFS_trans_sf"/>
</dbReference>
<dbReference type="Gene3D" id="1.20.1250.20">
    <property type="entry name" value="MFS general substrate transporter like domains"/>
    <property type="match status" value="1"/>
</dbReference>
<evidence type="ECO:0000256" key="6">
    <source>
        <dbReference type="SAM" id="Phobius"/>
    </source>
</evidence>
<evidence type="ECO:0000256" key="5">
    <source>
        <dbReference type="ARBA" id="ARBA00023136"/>
    </source>
</evidence>
<feature type="transmembrane region" description="Helical" evidence="6">
    <location>
        <begin position="351"/>
        <end position="369"/>
    </location>
</feature>
<gene>
    <name evidence="8" type="ORF">ACFPET_06625</name>
</gene>
<feature type="transmembrane region" description="Helical" evidence="6">
    <location>
        <begin position="148"/>
        <end position="171"/>
    </location>
</feature>
<dbReference type="InterPro" id="IPR011701">
    <property type="entry name" value="MFS"/>
</dbReference>
<keyword evidence="5 6" id="KW-0472">Membrane</keyword>
<feature type="transmembrane region" description="Helical" evidence="6">
    <location>
        <begin position="310"/>
        <end position="331"/>
    </location>
</feature>
<dbReference type="EMBL" id="JBHSDK010000010">
    <property type="protein sequence ID" value="MFC4334869.1"/>
    <property type="molecule type" value="Genomic_DNA"/>
</dbReference>
<keyword evidence="3 6" id="KW-0812">Transmembrane</keyword>
<evidence type="ECO:0000256" key="2">
    <source>
        <dbReference type="ARBA" id="ARBA00022475"/>
    </source>
</evidence>
<protein>
    <submittedName>
        <fullName evidence="8">MFS transporter</fullName>
    </submittedName>
</protein>
<feature type="transmembrane region" description="Helical" evidence="6">
    <location>
        <begin position="115"/>
        <end position="136"/>
    </location>
</feature>
<feature type="transmembrane region" description="Helical" evidence="6">
    <location>
        <begin position="284"/>
        <end position="304"/>
    </location>
</feature>
<dbReference type="SUPFAM" id="SSF103473">
    <property type="entry name" value="MFS general substrate transporter"/>
    <property type="match status" value="1"/>
</dbReference>
<dbReference type="PANTHER" id="PTHR43124:SF3">
    <property type="entry name" value="CHLORAMPHENICOL EFFLUX PUMP RV0191"/>
    <property type="match status" value="1"/>
</dbReference>
<feature type="transmembrane region" description="Helical" evidence="6">
    <location>
        <begin position="60"/>
        <end position="78"/>
    </location>
</feature>
<sequence length="404" mass="42044">MTVIEKTSDPTRVHSPRYGSVAWGLPVFFIGALLTTGQMYTPIPLFTTLQERWDAGPAAMAWILSAFAFGYAVGMLLSGPGANRYGFRTLSSVGMVVAGVVTLLIGFAPSYASVLVLRIIQGLVVGTFSPSVMTYIGRAFPPRHRPLGTSTVTTGFFATVVLSQMASQYLVHHWGPLSVWIVSAAGFFALALALRAVMVPDDPQPGASLWKSVAELSQVFRHARLIPLFALVAFAMAAGVAVFAGIEATGAVTDPGELLTLRSVALPFLVAVPFIVLALKRFSLASQMVGSLAVGAAALAVIGLTDPDPLVIGLAVAVYIACTGISTPAVLQTAMRIAPEFGASASSALMFSNYVGATLGPILVTALYGFGLSGIAWVLVGLVALAIAFAAWHLTTSRAEAAPA</sequence>
<name>A0ABV8TVP7_9ACTN</name>
<accession>A0ABV8TVP7</accession>
<evidence type="ECO:0000256" key="3">
    <source>
        <dbReference type="ARBA" id="ARBA00022692"/>
    </source>
</evidence>
<feature type="domain" description="Major facilitator superfamily (MFS) profile" evidence="7">
    <location>
        <begin position="24"/>
        <end position="398"/>
    </location>
</feature>
<dbReference type="PROSITE" id="PS50850">
    <property type="entry name" value="MFS"/>
    <property type="match status" value="1"/>
</dbReference>
<evidence type="ECO:0000256" key="1">
    <source>
        <dbReference type="ARBA" id="ARBA00004651"/>
    </source>
</evidence>
<dbReference type="InterPro" id="IPR050189">
    <property type="entry name" value="MFS_Efflux_Transporters"/>
</dbReference>
<keyword evidence="9" id="KW-1185">Reference proteome</keyword>
<evidence type="ECO:0000313" key="8">
    <source>
        <dbReference type="EMBL" id="MFC4334869.1"/>
    </source>
</evidence>
<evidence type="ECO:0000259" key="7">
    <source>
        <dbReference type="PROSITE" id="PS50850"/>
    </source>
</evidence>